<reference evidence="9" key="1">
    <citation type="submission" date="2021-03" db="EMBL/GenBank/DDBJ databases">
        <title>Draft genome sequence of rust myrtle Austropuccinia psidii MF-1, a brazilian biotype.</title>
        <authorList>
            <person name="Quecine M.C."/>
            <person name="Pachon D.M.R."/>
            <person name="Bonatelli M.L."/>
            <person name="Correr F.H."/>
            <person name="Franceschini L.M."/>
            <person name="Leite T.F."/>
            <person name="Margarido G.R.A."/>
            <person name="Almeida C.A."/>
            <person name="Ferrarezi J.A."/>
            <person name="Labate C.A."/>
        </authorList>
    </citation>
    <scope>NUCLEOTIDE SEQUENCE</scope>
    <source>
        <strain evidence="9">MF-1</strain>
    </source>
</reference>
<evidence type="ECO:0008006" key="11">
    <source>
        <dbReference type="Google" id="ProtNLM"/>
    </source>
</evidence>
<evidence type="ECO:0000256" key="6">
    <source>
        <dbReference type="ARBA" id="ARBA00023098"/>
    </source>
</evidence>
<dbReference type="Proteomes" id="UP000765509">
    <property type="component" value="Unassembled WGS sequence"/>
</dbReference>
<dbReference type="OrthoDB" id="5545019at2759"/>
<evidence type="ECO:0000313" key="10">
    <source>
        <dbReference type="Proteomes" id="UP000765509"/>
    </source>
</evidence>
<dbReference type="EMBL" id="AVOT02019331">
    <property type="protein sequence ID" value="MBW0506820.1"/>
    <property type="molecule type" value="Genomic_DNA"/>
</dbReference>
<evidence type="ECO:0000256" key="4">
    <source>
        <dbReference type="ARBA" id="ARBA00022857"/>
    </source>
</evidence>
<comment type="similarity">
    <text evidence="8">Belongs to the short-chain dehydrogenases/reductases (SDR) family.</text>
</comment>
<sequence length="361" mass="39758">MALGQLINSATPFQWLQSFHSNPLITVPLISLGVWTLAKYPISLIKLLLTFTPMAQPFKISLSSLKKNRNQNDGQGPPAWVVITGPTSGIGYEFAIQFAQLGFSILLVGRNPKKLDSVQQDIHQNYPKVLVEKHVIDLCNPSESDWSAFSDTLNRITQQSSLSIIINNAGLSHSCPVPFELTPLEELTSIPAVNIIAPLRITQIGLPHMLKHRKGLIINVGSLSALVPTGLLSTYAGSKGFLATWSQALGIELESKGIDVRLLNTYFVASEMSKIRKATFMIPSSKDYVKGVIKRIGLAGGSDGKEFISNSSQLSHSLIEWVIDRTGTQKIWLNVILNMQKNIIKLVEKKKLRQLKAQKGQ</sequence>
<dbReference type="PRINTS" id="PR00081">
    <property type="entry name" value="GDHRDH"/>
</dbReference>
<evidence type="ECO:0000256" key="2">
    <source>
        <dbReference type="ARBA" id="ARBA00022516"/>
    </source>
</evidence>
<evidence type="ECO:0000313" key="9">
    <source>
        <dbReference type="EMBL" id="MBW0506820.1"/>
    </source>
</evidence>
<dbReference type="Gene3D" id="3.40.50.720">
    <property type="entry name" value="NAD(P)-binding Rossmann-like Domain"/>
    <property type="match status" value="1"/>
</dbReference>
<comment type="caution">
    <text evidence="9">The sequence shown here is derived from an EMBL/GenBank/DDBJ whole genome shotgun (WGS) entry which is preliminary data.</text>
</comment>
<keyword evidence="3" id="KW-0276">Fatty acid metabolism</keyword>
<dbReference type="PROSITE" id="PS00061">
    <property type="entry name" value="ADH_SHORT"/>
    <property type="match status" value="1"/>
</dbReference>
<protein>
    <recommendedName>
        <fullName evidence="11">Very-long-chain 3-oxoacyl-CoA reductase</fullName>
    </recommendedName>
</protein>
<keyword evidence="4" id="KW-0521">NADP</keyword>
<evidence type="ECO:0000256" key="3">
    <source>
        <dbReference type="ARBA" id="ARBA00022832"/>
    </source>
</evidence>
<dbReference type="PANTHER" id="PTHR43086">
    <property type="entry name" value="VERY-LONG-CHAIN 3-OXOOACYL-COA REDUCTASE"/>
    <property type="match status" value="1"/>
</dbReference>
<dbReference type="GO" id="GO:0005783">
    <property type="term" value="C:endoplasmic reticulum"/>
    <property type="evidence" value="ECO:0007669"/>
    <property type="project" value="TreeGrafter"/>
</dbReference>
<keyword evidence="2" id="KW-0444">Lipid biosynthesis</keyword>
<evidence type="ECO:0000256" key="7">
    <source>
        <dbReference type="ARBA" id="ARBA00023160"/>
    </source>
</evidence>
<keyword evidence="7" id="KW-0275">Fatty acid biosynthesis</keyword>
<dbReference type="CDD" id="cd05356">
    <property type="entry name" value="17beta-HSD1_like_SDR_c"/>
    <property type="match status" value="1"/>
</dbReference>
<dbReference type="InterPro" id="IPR036291">
    <property type="entry name" value="NAD(P)-bd_dom_sf"/>
</dbReference>
<keyword evidence="6" id="KW-0443">Lipid metabolism</keyword>
<dbReference type="InterPro" id="IPR020904">
    <property type="entry name" value="Sc_DH/Rdtase_CS"/>
</dbReference>
<dbReference type="Pfam" id="PF00106">
    <property type="entry name" value="adh_short"/>
    <property type="match status" value="1"/>
</dbReference>
<evidence type="ECO:0000256" key="1">
    <source>
        <dbReference type="ARBA" id="ARBA00005194"/>
    </source>
</evidence>
<keyword evidence="10" id="KW-1185">Reference proteome</keyword>
<dbReference type="InterPro" id="IPR002347">
    <property type="entry name" value="SDR_fam"/>
</dbReference>
<evidence type="ECO:0000256" key="5">
    <source>
        <dbReference type="ARBA" id="ARBA00023002"/>
    </source>
</evidence>
<dbReference type="PIRSF" id="PIRSF000126">
    <property type="entry name" value="11-beta-HSD1"/>
    <property type="match status" value="1"/>
</dbReference>
<dbReference type="GO" id="GO:0016491">
    <property type="term" value="F:oxidoreductase activity"/>
    <property type="evidence" value="ECO:0007669"/>
    <property type="project" value="UniProtKB-KW"/>
</dbReference>
<dbReference type="PRINTS" id="PR00080">
    <property type="entry name" value="SDRFAMILY"/>
</dbReference>
<dbReference type="SUPFAM" id="SSF51735">
    <property type="entry name" value="NAD(P)-binding Rossmann-fold domains"/>
    <property type="match status" value="1"/>
</dbReference>
<comment type="pathway">
    <text evidence="1">Lipid metabolism; fatty acid biosynthesis.</text>
</comment>
<proteinExistence type="inferred from homology"/>
<gene>
    <name evidence="9" type="ORF">O181_046535</name>
</gene>
<dbReference type="AlphaFoldDB" id="A0A9Q3DNP5"/>
<accession>A0A9Q3DNP5</accession>
<name>A0A9Q3DNP5_9BASI</name>
<keyword evidence="5" id="KW-0560">Oxidoreductase</keyword>
<dbReference type="GO" id="GO:0030497">
    <property type="term" value="P:fatty acid elongation"/>
    <property type="evidence" value="ECO:0007669"/>
    <property type="project" value="TreeGrafter"/>
</dbReference>
<organism evidence="9 10">
    <name type="scientific">Austropuccinia psidii MF-1</name>
    <dbReference type="NCBI Taxonomy" id="1389203"/>
    <lineage>
        <taxon>Eukaryota</taxon>
        <taxon>Fungi</taxon>
        <taxon>Dikarya</taxon>
        <taxon>Basidiomycota</taxon>
        <taxon>Pucciniomycotina</taxon>
        <taxon>Pucciniomycetes</taxon>
        <taxon>Pucciniales</taxon>
        <taxon>Sphaerophragmiaceae</taxon>
        <taxon>Austropuccinia</taxon>
    </lineage>
</organism>
<evidence type="ECO:0000256" key="8">
    <source>
        <dbReference type="RuleBase" id="RU000363"/>
    </source>
</evidence>
<dbReference type="PANTHER" id="PTHR43086:SF2">
    <property type="entry name" value="HYDROXYSTEROID DEHYDROGENASE-LIKE PROTEIN 1"/>
    <property type="match status" value="1"/>
</dbReference>